<evidence type="ECO:0000313" key="13">
    <source>
        <dbReference type="Proteomes" id="UP001157440"/>
    </source>
</evidence>
<evidence type="ECO:0000256" key="6">
    <source>
        <dbReference type="ARBA" id="ARBA00023224"/>
    </source>
</evidence>
<dbReference type="InterPro" id="IPR033480">
    <property type="entry name" value="sCache_2"/>
</dbReference>
<keyword evidence="5 9" id="KW-0472">Membrane</keyword>
<comment type="similarity">
    <text evidence="7">Belongs to the methyl-accepting chemotaxis (MCP) protein family.</text>
</comment>
<evidence type="ECO:0000259" key="10">
    <source>
        <dbReference type="PROSITE" id="PS50111"/>
    </source>
</evidence>
<evidence type="ECO:0000256" key="5">
    <source>
        <dbReference type="ARBA" id="ARBA00023136"/>
    </source>
</evidence>
<evidence type="ECO:0000256" key="7">
    <source>
        <dbReference type="ARBA" id="ARBA00029447"/>
    </source>
</evidence>
<keyword evidence="4 9" id="KW-1133">Transmembrane helix</keyword>
<dbReference type="SMART" id="SM01049">
    <property type="entry name" value="Cache_2"/>
    <property type="match status" value="1"/>
</dbReference>
<dbReference type="PANTHER" id="PTHR32089:SF112">
    <property type="entry name" value="LYSOZYME-LIKE PROTEIN-RELATED"/>
    <property type="match status" value="1"/>
</dbReference>
<dbReference type="InterPro" id="IPR004089">
    <property type="entry name" value="MCPsignal_dom"/>
</dbReference>
<dbReference type="Pfam" id="PF17200">
    <property type="entry name" value="sCache_2"/>
    <property type="match status" value="1"/>
</dbReference>
<reference evidence="13" key="1">
    <citation type="journal article" date="2019" name="Int. J. Syst. Evol. Microbiol.">
        <title>The Global Catalogue of Microorganisms (GCM) 10K type strain sequencing project: providing services to taxonomists for standard genome sequencing and annotation.</title>
        <authorList>
            <consortium name="The Broad Institute Genomics Platform"/>
            <consortium name="The Broad Institute Genome Sequencing Center for Infectious Disease"/>
            <person name="Wu L."/>
            <person name="Ma J."/>
        </authorList>
    </citation>
    <scope>NUCLEOTIDE SEQUENCE [LARGE SCALE GENOMIC DNA]</scope>
    <source>
        <strain evidence="13">NBRC 103632</strain>
    </source>
</reference>
<feature type="transmembrane region" description="Helical" evidence="9">
    <location>
        <begin position="164"/>
        <end position="189"/>
    </location>
</feature>
<dbReference type="SUPFAM" id="SSF58104">
    <property type="entry name" value="Methyl-accepting chemotaxis protein (MCP) signaling domain"/>
    <property type="match status" value="1"/>
</dbReference>
<dbReference type="SMART" id="SM00304">
    <property type="entry name" value="HAMP"/>
    <property type="match status" value="1"/>
</dbReference>
<evidence type="ECO:0000256" key="9">
    <source>
        <dbReference type="SAM" id="Phobius"/>
    </source>
</evidence>
<comment type="caution">
    <text evidence="12">The sequence shown here is derived from an EMBL/GenBank/DDBJ whole genome shotgun (WGS) entry which is preliminary data.</text>
</comment>
<dbReference type="EMBL" id="BSPL01000025">
    <property type="protein sequence ID" value="GLS73436.1"/>
    <property type="molecule type" value="Genomic_DNA"/>
</dbReference>
<keyword evidence="13" id="KW-1185">Reference proteome</keyword>
<dbReference type="Gene3D" id="1.10.287.950">
    <property type="entry name" value="Methyl-accepting chemotaxis protein"/>
    <property type="match status" value="1"/>
</dbReference>
<dbReference type="GO" id="GO:0005886">
    <property type="term" value="C:plasma membrane"/>
    <property type="evidence" value="ECO:0007669"/>
    <property type="project" value="UniProtKB-SubCell"/>
</dbReference>
<evidence type="ECO:0000256" key="3">
    <source>
        <dbReference type="ARBA" id="ARBA00022692"/>
    </source>
</evidence>
<evidence type="ECO:0000256" key="2">
    <source>
        <dbReference type="ARBA" id="ARBA00022475"/>
    </source>
</evidence>
<evidence type="ECO:0000256" key="1">
    <source>
        <dbReference type="ARBA" id="ARBA00004651"/>
    </source>
</evidence>
<keyword evidence="6 8" id="KW-0807">Transducer</keyword>
<proteinExistence type="inferred from homology"/>
<protein>
    <submittedName>
        <fullName evidence="12">Methyl-accepting chemotaxis protein</fullName>
    </submittedName>
</protein>
<organism evidence="12 13">
    <name type="scientific">Methylobacterium tardum</name>
    <dbReference type="NCBI Taxonomy" id="374432"/>
    <lineage>
        <taxon>Bacteria</taxon>
        <taxon>Pseudomonadati</taxon>
        <taxon>Pseudomonadota</taxon>
        <taxon>Alphaproteobacteria</taxon>
        <taxon>Hyphomicrobiales</taxon>
        <taxon>Methylobacteriaceae</taxon>
        <taxon>Methylobacterium</taxon>
    </lineage>
</organism>
<dbReference type="Pfam" id="PF00015">
    <property type="entry name" value="MCPsignal"/>
    <property type="match status" value="1"/>
</dbReference>
<evidence type="ECO:0000256" key="8">
    <source>
        <dbReference type="PROSITE-ProRule" id="PRU00284"/>
    </source>
</evidence>
<comment type="subcellular location">
    <subcellularLocation>
        <location evidence="1">Cell membrane</location>
        <topology evidence="1">Multi-pass membrane protein</topology>
    </subcellularLocation>
</comment>
<name>A0AA37WUD2_9HYPH</name>
<dbReference type="InterPro" id="IPR003660">
    <property type="entry name" value="HAMP_dom"/>
</dbReference>
<dbReference type="PANTHER" id="PTHR32089">
    <property type="entry name" value="METHYL-ACCEPTING CHEMOTAXIS PROTEIN MCPB"/>
    <property type="match status" value="1"/>
</dbReference>
<dbReference type="PROSITE" id="PS50111">
    <property type="entry name" value="CHEMOTAXIS_TRANSDUC_2"/>
    <property type="match status" value="1"/>
</dbReference>
<gene>
    <name evidence="12" type="ORF">GCM10007890_54510</name>
</gene>
<feature type="domain" description="Methyl-accepting transducer" evidence="10">
    <location>
        <begin position="283"/>
        <end position="519"/>
    </location>
</feature>
<evidence type="ECO:0000313" key="12">
    <source>
        <dbReference type="EMBL" id="GLS73436.1"/>
    </source>
</evidence>
<dbReference type="Gene3D" id="3.30.450.20">
    <property type="entry name" value="PAS domain"/>
    <property type="match status" value="1"/>
</dbReference>
<dbReference type="Proteomes" id="UP001157440">
    <property type="component" value="Unassembled WGS sequence"/>
</dbReference>
<dbReference type="GO" id="GO:0007165">
    <property type="term" value="P:signal transduction"/>
    <property type="evidence" value="ECO:0007669"/>
    <property type="project" value="UniProtKB-KW"/>
</dbReference>
<dbReference type="Gene3D" id="1.10.8.500">
    <property type="entry name" value="HAMP domain in histidine kinase"/>
    <property type="match status" value="1"/>
</dbReference>
<keyword evidence="3 9" id="KW-0812">Transmembrane</keyword>
<sequence>MVVALIGAAGLRLCYREMLSERLQSLRAITELFTTYAQSLETRVRNGALTREAALSELAETAMAKRFGGATNYVAIYAMDGTALAVPDRRLVGSNQLDTRVNGVRVAGTLIDQLRTSETAVTTYRYARPGREGLYPKTTFAVRFEPWNIMIAAGTYTYDIKAAFLSLAFAAIGLLLGVGALGVVGLVLIGRSITRALDQLGRRMQTLAGGDVAGPVSGLNRMDEIGQMADAVEVFRQALIDKAELDRAAVRAAGAEARHAQILGDLTQAFETQAGILMTDVAAATEMQAAADAMTRTASHTSARAARVAEAAQETAGSVQSVAAATKEIAVTIQEISGQMAQSSARTAQAATEAQRTNALVGDLADEAEQIGAVASLIADIARQTNLLALNATIEAARAGEAGRGFAVVAAEVKALAEQTASATEEIAARIGAVQASTRQAVDAIQGIGRTVDTVSRLATTVAVAIEQQGATTEEIVRSVARAAEGTEAVTGNIADVSKGAEETGGAAEQVLGTARGMARKSEQLSAEIQRFLDGIRAA</sequence>
<keyword evidence="2" id="KW-1003">Cell membrane</keyword>
<feature type="domain" description="HAMP" evidence="11">
    <location>
        <begin position="191"/>
        <end position="244"/>
    </location>
</feature>
<evidence type="ECO:0000256" key="4">
    <source>
        <dbReference type="ARBA" id="ARBA00022989"/>
    </source>
</evidence>
<evidence type="ECO:0000259" key="11">
    <source>
        <dbReference type="PROSITE" id="PS50885"/>
    </source>
</evidence>
<accession>A0AA37WUD2</accession>
<dbReference type="Pfam" id="PF00672">
    <property type="entry name" value="HAMP"/>
    <property type="match status" value="1"/>
</dbReference>
<dbReference type="SMART" id="SM00283">
    <property type="entry name" value="MA"/>
    <property type="match status" value="1"/>
</dbReference>
<dbReference type="AlphaFoldDB" id="A0AA37WUD2"/>
<dbReference type="PROSITE" id="PS50885">
    <property type="entry name" value="HAMP"/>
    <property type="match status" value="1"/>
</dbReference>